<dbReference type="Proteomes" id="UP000494206">
    <property type="component" value="Unassembled WGS sequence"/>
</dbReference>
<accession>A0A8S1F078</accession>
<dbReference type="GO" id="GO:0010494">
    <property type="term" value="C:cytoplasmic stress granule"/>
    <property type="evidence" value="ECO:0007669"/>
    <property type="project" value="TreeGrafter"/>
</dbReference>
<dbReference type="InterPro" id="IPR058699">
    <property type="entry name" value="RRM_LARP4/4B"/>
</dbReference>
<keyword evidence="2 3" id="KW-0694">RNA-binding</keyword>
<feature type="compositionally biased region" description="Polar residues" evidence="4">
    <location>
        <begin position="403"/>
        <end position="413"/>
    </location>
</feature>
<protein>
    <recommendedName>
        <fullName evidence="5">HTH La-type RNA-binding domain-containing protein</fullName>
    </recommendedName>
</protein>
<feature type="compositionally biased region" description="Basic and acidic residues" evidence="4">
    <location>
        <begin position="533"/>
        <end position="544"/>
    </location>
</feature>
<feature type="compositionally biased region" description="Polar residues" evidence="4">
    <location>
        <begin position="330"/>
        <end position="341"/>
    </location>
</feature>
<dbReference type="GO" id="GO:0003730">
    <property type="term" value="F:mRNA 3'-UTR binding"/>
    <property type="evidence" value="ECO:0007669"/>
    <property type="project" value="TreeGrafter"/>
</dbReference>
<dbReference type="SMART" id="SM00715">
    <property type="entry name" value="LA"/>
    <property type="match status" value="1"/>
</dbReference>
<dbReference type="SUPFAM" id="SSF46785">
    <property type="entry name" value="Winged helix' DNA-binding domain"/>
    <property type="match status" value="1"/>
</dbReference>
<dbReference type="PANTHER" id="PTHR22792:SF131">
    <property type="entry name" value="LA-RELATED PROTEIN LARP4B"/>
    <property type="match status" value="1"/>
</dbReference>
<evidence type="ECO:0000256" key="1">
    <source>
        <dbReference type="ARBA" id="ARBA00022553"/>
    </source>
</evidence>
<feature type="region of interest" description="Disordered" evidence="4">
    <location>
        <begin position="330"/>
        <end position="563"/>
    </location>
</feature>
<dbReference type="InterPro" id="IPR006630">
    <property type="entry name" value="La_HTH"/>
</dbReference>
<feature type="compositionally biased region" description="Low complexity" evidence="4">
    <location>
        <begin position="481"/>
        <end position="490"/>
    </location>
</feature>
<keyword evidence="7" id="KW-1185">Reference proteome</keyword>
<dbReference type="PROSITE" id="PS50961">
    <property type="entry name" value="HTH_LA"/>
    <property type="match status" value="1"/>
</dbReference>
<keyword evidence="1" id="KW-0597">Phosphoprotein</keyword>
<dbReference type="Gene3D" id="1.10.10.10">
    <property type="entry name" value="Winged helix-like DNA-binding domain superfamily/Winged helix DNA-binding domain"/>
    <property type="match status" value="1"/>
</dbReference>
<feature type="compositionally biased region" description="Basic and acidic residues" evidence="4">
    <location>
        <begin position="385"/>
        <end position="401"/>
    </location>
</feature>
<dbReference type="EMBL" id="CADEPM010000006">
    <property type="protein sequence ID" value="CAB3407353.1"/>
    <property type="molecule type" value="Genomic_DNA"/>
</dbReference>
<proteinExistence type="predicted"/>
<comment type="caution">
    <text evidence="6">The sequence shown here is derived from an EMBL/GenBank/DDBJ whole genome shotgun (WGS) entry which is preliminary data.</text>
</comment>
<feature type="compositionally biased region" description="Polar residues" evidence="4">
    <location>
        <begin position="491"/>
        <end position="503"/>
    </location>
</feature>
<organism evidence="6 7">
    <name type="scientific">Caenorhabditis bovis</name>
    <dbReference type="NCBI Taxonomy" id="2654633"/>
    <lineage>
        <taxon>Eukaryota</taxon>
        <taxon>Metazoa</taxon>
        <taxon>Ecdysozoa</taxon>
        <taxon>Nematoda</taxon>
        <taxon>Chromadorea</taxon>
        <taxon>Rhabditida</taxon>
        <taxon>Rhabditina</taxon>
        <taxon>Rhabditomorpha</taxon>
        <taxon>Rhabditoidea</taxon>
        <taxon>Rhabditidae</taxon>
        <taxon>Peloderinae</taxon>
        <taxon>Caenorhabditis</taxon>
    </lineage>
</organism>
<evidence type="ECO:0000256" key="3">
    <source>
        <dbReference type="PROSITE-ProRule" id="PRU00332"/>
    </source>
</evidence>
<sequence>MDSLELDPDCFYICSEISPRNYVVQKAIQIDKSQIERMVGDLDKNAAAIAASVAQSPSSQSPAPPLPYWFTRECKEKLMQIDIPTPIVPSAAMSPTPMFNHHQFQQHQQQQQQLQQPATAAERRVQLKKQLEYYFSRENLMTDRYLRCQMDTEMYVPISVIAGFRKIVQLTDDYDLIVECLRESNVVEVDELGEKVRPITKRCTIILREIAPEHRDEVEKMLAGGPPYLDLKYGMNDSWYVTYETEEQTQDAYVHLQGIEVMFNNRPMCARIKTGGPPAHILEQQPPITVEHLPDPTPEASNNPHMGPLAELGRTFCGLGFKPVATYRPQTFHTRVGPTSKSNKRDDDGDDDDDDEEEASTPIANGQHAFRYSNHQQQHKGRNHNCKEHDSELTSSRERRYSNNRGAYNNSSRNYERLNFDRRSYDRGPNYRRGGAAPRRNPPPQPPPPKRIETDWGPRPVEATPPPVWPSLGTRTRKPSESTTVTSSESDNATPTQCPLTPASSESETRRKTSEPSCSYSYEEQAFPCLPKPKVEPPKVEKKPTFSAIAAGKRNVKPPPPEVKKSYAEKLKERAAIRAAAAAAGSK</sequence>
<dbReference type="Pfam" id="PF05383">
    <property type="entry name" value="La"/>
    <property type="match status" value="1"/>
</dbReference>
<dbReference type="InterPro" id="IPR036388">
    <property type="entry name" value="WH-like_DNA-bd_sf"/>
</dbReference>
<dbReference type="Pfam" id="PF26088">
    <property type="entry name" value="RRM_LARP4"/>
    <property type="match status" value="1"/>
</dbReference>
<feature type="compositionally biased region" description="Acidic residues" evidence="4">
    <location>
        <begin position="348"/>
        <end position="359"/>
    </location>
</feature>
<feature type="domain" description="HTH La-type RNA-binding" evidence="5">
    <location>
        <begin position="117"/>
        <end position="206"/>
    </location>
</feature>
<dbReference type="OrthoDB" id="10046764at2759"/>
<dbReference type="InterPro" id="IPR036390">
    <property type="entry name" value="WH_DNA-bd_sf"/>
</dbReference>
<evidence type="ECO:0000313" key="6">
    <source>
        <dbReference type="EMBL" id="CAB3407353.1"/>
    </source>
</evidence>
<dbReference type="PANTHER" id="PTHR22792">
    <property type="entry name" value="LUPUS LA PROTEIN-RELATED"/>
    <property type="match status" value="1"/>
</dbReference>
<evidence type="ECO:0000256" key="4">
    <source>
        <dbReference type="SAM" id="MobiDB-lite"/>
    </source>
</evidence>
<gene>
    <name evidence="6" type="ORF">CBOVIS_LOCUS9298</name>
</gene>
<evidence type="ECO:0000256" key="2">
    <source>
        <dbReference type="ARBA" id="ARBA00022884"/>
    </source>
</evidence>
<dbReference type="GO" id="GO:0045727">
    <property type="term" value="P:positive regulation of translation"/>
    <property type="evidence" value="ECO:0007669"/>
    <property type="project" value="TreeGrafter"/>
</dbReference>
<feature type="compositionally biased region" description="Pro residues" evidence="4">
    <location>
        <begin position="440"/>
        <end position="449"/>
    </location>
</feature>
<evidence type="ECO:0000313" key="7">
    <source>
        <dbReference type="Proteomes" id="UP000494206"/>
    </source>
</evidence>
<reference evidence="6 7" key="1">
    <citation type="submission" date="2020-04" db="EMBL/GenBank/DDBJ databases">
        <authorList>
            <person name="Laetsch R D."/>
            <person name="Stevens L."/>
            <person name="Kumar S."/>
            <person name="Blaxter L. M."/>
        </authorList>
    </citation>
    <scope>NUCLEOTIDE SEQUENCE [LARGE SCALE GENOMIC DNA]</scope>
</reference>
<name>A0A8S1F078_9PELO</name>
<dbReference type="InterPro" id="IPR045180">
    <property type="entry name" value="La_dom_prot"/>
</dbReference>
<dbReference type="GO" id="GO:0005829">
    <property type="term" value="C:cytosol"/>
    <property type="evidence" value="ECO:0007669"/>
    <property type="project" value="TreeGrafter"/>
</dbReference>
<feature type="compositionally biased region" description="Basic and acidic residues" evidence="4">
    <location>
        <begin position="414"/>
        <end position="426"/>
    </location>
</feature>
<dbReference type="AlphaFoldDB" id="A0A8S1F078"/>
<feature type="compositionally biased region" description="Low complexity" evidence="4">
    <location>
        <begin position="427"/>
        <end position="439"/>
    </location>
</feature>
<evidence type="ECO:0000259" key="5">
    <source>
        <dbReference type="PROSITE" id="PS50961"/>
    </source>
</evidence>